<dbReference type="ChiTaRS" id="PPM1J">
    <property type="organism name" value="human"/>
</dbReference>
<feature type="compositionally biased region" description="Polar residues" evidence="1">
    <location>
        <begin position="39"/>
        <end position="49"/>
    </location>
</feature>
<organism evidence="2">
    <name type="scientific">Homo sapiens</name>
    <name type="common">Human</name>
    <dbReference type="NCBI Taxonomy" id="9606"/>
    <lineage>
        <taxon>Eukaryota</taxon>
        <taxon>Metazoa</taxon>
        <taxon>Chordata</taxon>
        <taxon>Craniata</taxon>
        <taxon>Vertebrata</taxon>
        <taxon>Euteleostomi</taxon>
        <taxon>Mammalia</taxon>
        <taxon>Eutheria</taxon>
        <taxon>Euarchontoglires</taxon>
        <taxon>Primates</taxon>
        <taxon>Haplorrhini</taxon>
        <taxon>Catarrhini</taxon>
        <taxon>Hominidae</taxon>
        <taxon>Homo</taxon>
    </lineage>
</organism>
<gene>
    <name evidence="2" type="primary">PPM1J</name>
</gene>
<protein>
    <submittedName>
        <fullName evidence="2">Alternative protein PPM1J</fullName>
    </submittedName>
</protein>
<dbReference type="EMBL" id="HF583807">
    <property type="protein sequence ID" value="CCQ43304.1"/>
    <property type="molecule type" value="Genomic_DNA"/>
</dbReference>
<evidence type="ECO:0000313" key="2">
    <source>
        <dbReference type="EMBL" id="CCQ43304.1"/>
    </source>
</evidence>
<reference evidence="2" key="1">
    <citation type="journal article" date="2013" name="PLoS ONE">
        <title>Direct detection of alternative open reading frames translation products in human significantly expands the proteome.</title>
        <authorList>
            <person name="Vanderperre B."/>
            <person name="Lucier J.-F."/>
            <person name="Motard J."/>
            <person name="Tremblay G."/>
            <person name="Vanderperre S."/>
            <person name="Wisztorski M."/>
            <person name="Salzet M."/>
            <person name="Boisvert F.-M."/>
            <person name="Roucou X."/>
        </authorList>
    </citation>
    <scope>NUCLEOTIDE SEQUENCE</scope>
</reference>
<name>L8E868_HUMAN</name>
<evidence type="ECO:0000256" key="1">
    <source>
        <dbReference type="SAM" id="MobiDB-lite"/>
    </source>
</evidence>
<sequence length="82" mass="8571">MSLMTTAGIQLWPKLWSWGPGVPPETVAGVSPTTSWVPGMTSLSSSSPWEGQAVTPEGLNTIPPTSLSILTPLTAQILKLSP</sequence>
<accession>L8E868</accession>
<dbReference type="OrthoDB" id="10264738at2759"/>
<feature type="region of interest" description="Disordered" evidence="1">
    <location>
        <begin position="39"/>
        <end position="58"/>
    </location>
</feature>
<dbReference type="AlphaFoldDB" id="L8E868"/>
<proteinExistence type="predicted"/>